<protein>
    <recommendedName>
        <fullName evidence="4">DUF3313 domain-containing protein</fullName>
    </recommendedName>
</protein>
<evidence type="ECO:0000313" key="2">
    <source>
        <dbReference type="EMBL" id="REE00546.1"/>
    </source>
</evidence>
<evidence type="ECO:0008006" key="4">
    <source>
        <dbReference type="Google" id="ProtNLM"/>
    </source>
</evidence>
<evidence type="ECO:0000313" key="3">
    <source>
        <dbReference type="Proteomes" id="UP000256779"/>
    </source>
</evidence>
<dbReference type="EMBL" id="QREG01000005">
    <property type="protein sequence ID" value="REE00546.1"/>
    <property type="molecule type" value="Genomic_DNA"/>
</dbReference>
<keyword evidence="3" id="KW-1185">Reference proteome</keyword>
<evidence type="ECO:0000256" key="1">
    <source>
        <dbReference type="SAM" id="SignalP"/>
    </source>
</evidence>
<dbReference type="AlphaFoldDB" id="A0A3D9L5J3"/>
<name>A0A3D9L5J3_MARFU</name>
<gene>
    <name evidence="2" type="ORF">C7460_105172</name>
</gene>
<organism evidence="2 3">
    <name type="scientific">Marinoscillum furvescens DSM 4134</name>
    <dbReference type="NCBI Taxonomy" id="1122208"/>
    <lineage>
        <taxon>Bacteria</taxon>
        <taxon>Pseudomonadati</taxon>
        <taxon>Bacteroidota</taxon>
        <taxon>Cytophagia</taxon>
        <taxon>Cytophagales</taxon>
        <taxon>Reichenbachiellaceae</taxon>
        <taxon>Marinoscillum</taxon>
    </lineage>
</organism>
<comment type="caution">
    <text evidence="2">The sequence shown here is derived from an EMBL/GenBank/DDBJ whole genome shotgun (WGS) entry which is preliminary data.</text>
</comment>
<keyword evidence="1" id="KW-0732">Signal</keyword>
<sequence>MMKNLTQIAAIVLFAIFSHATVAQKGAAVAPSNFQFALSAEFYSLVSPNATLSNMTDGWSEAASYDETAELKESNPVAYFNYMAKTKMLEKTKKTFKEKLDIEIKPLETLKGKISYNGSFPSEAKAKKVLKNAPGEEYYISYRVDMFKGGVGVGPAGVSLGGNFKPTTTITLTIFNAKGKELQEFEIKEKTDIVVGKTKASVGNVEIGDGMDPDVVLERTLTVYENALNELVADYLKDNKKAYK</sequence>
<accession>A0A3D9L5J3</accession>
<feature type="signal peptide" evidence="1">
    <location>
        <begin position="1"/>
        <end position="20"/>
    </location>
</feature>
<dbReference type="Proteomes" id="UP000256779">
    <property type="component" value="Unassembled WGS sequence"/>
</dbReference>
<feature type="chain" id="PRO_5017557861" description="DUF3313 domain-containing protein" evidence="1">
    <location>
        <begin position="21"/>
        <end position="244"/>
    </location>
</feature>
<proteinExistence type="predicted"/>
<dbReference type="OrthoDB" id="9840925at2"/>
<reference evidence="2 3" key="1">
    <citation type="submission" date="2018-07" db="EMBL/GenBank/DDBJ databases">
        <title>Genomic Encyclopedia of Type Strains, Phase IV (KMG-IV): sequencing the most valuable type-strain genomes for metagenomic binning, comparative biology and taxonomic classification.</title>
        <authorList>
            <person name="Goeker M."/>
        </authorList>
    </citation>
    <scope>NUCLEOTIDE SEQUENCE [LARGE SCALE GENOMIC DNA]</scope>
    <source>
        <strain evidence="2 3">DSM 4134</strain>
    </source>
</reference>
<dbReference type="RefSeq" id="WP_147302887.1">
    <property type="nucleotide sequence ID" value="NZ_QREG01000005.1"/>
</dbReference>